<dbReference type="KEGG" id="hgr:DW355_12330"/>
<gene>
    <name evidence="1" type="ORF">DW355_12330</name>
</gene>
<evidence type="ECO:0008006" key="3">
    <source>
        <dbReference type="Google" id="ProtNLM"/>
    </source>
</evidence>
<organism evidence="1 2">
    <name type="scientific">Hylemonella gracilis</name>
    <dbReference type="NCBI Taxonomy" id="80880"/>
    <lineage>
        <taxon>Bacteria</taxon>
        <taxon>Pseudomonadati</taxon>
        <taxon>Pseudomonadota</taxon>
        <taxon>Betaproteobacteria</taxon>
        <taxon>Burkholderiales</taxon>
        <taxon>Comamonadaceae</taxon>
        <taxon>Hylemonella</taxon>
    </lineage>
</organism>
<dbReference type="AlphaFoldDB" id="A0A4P6UK30"/>
<accession>A0A4P6UK30</accession>
<name>A0A4P6UK30_9BURK</name>
<reference evidence="1 2" key="1">
    <citation type="submission" date="2018-07" db="EMBL/GenBank/DDBJ databases">
        <title>Exploring interactions and the metabolic potential of the ultra-small soil bacteria Hylemonella gracilis.</title>
        <authorList>
            <person name="Tyc O."/>
            <person name="Kulkarni P."/>
            <person name="Gawehns F."/>
            <person name="Hundscheid M."/>
            <person name="Zweers H."/>
            <person name="Garbeva P."/>
        </authorList>
    </citation>
    <scope>NUCLEOTIDE SEQUENCE [LARGE SCALE GENOMIC DNA]</scope>
    <source>
        <strain evidence="1 2">NS1</strain>
    </source>
</reference>
<dbReference type="InterPro" id="IPR025586">
    <property type="entry name" value="PcfJ"/>
</dbReference>
<evidence type="ECO:0000313" key="1">
    <source>
        <dbReference type="EMBL" id="QBK05423.1"/>
    </source>
</evidence>
<dbReference type="Proteomes" id="UP000292939">
    <property type="component" value="Chromosome"/>
</dbReference>
<sequence>MSGALVGLRIGGEKKLLRLHGERGCESVLTSLLAWLRSVSDARLHAYAGILKTVDVALGRYTAELEDKERAILLAFFEDHLGESCQPPTWAEAFAAFPDLEGWHAGFPYMPAASIDACADVPWGFLLDLDADRGTGELQIYINRHARFAWRDMGTELAPPCCSLPLAHARKLSATDVSALQGLLHQNFYSDGIDPLLPLRDPARSHLSPPFPVLGASAAGTGDEVWLARLHLTAGHASLLLERAGLRATVRQVSELRLDDPHCGAWLRQALAPEVLALTLAIHGPGASLGHTARVATHLPRLPFAADARTDAGAEVETGGLPLLALGLNPHAGLNLALSPRDGPAFFDALRACFLEGGMRVQGWRFLIKQDNAVLRAILQFFPPSARILRGFTHFINLLAGSLQHEPLTIARCQPALRGVERILDRTRGRPEAMREENARIFLRALVRARLSPEQEANLAHEAQDVSDFVYAHTAVLKGATWASLCRRSDAWHRALLIGVDPAKDLRWAALLPRYQSGAYVAVELDCGYLLAEEGLEQRHCIGSYANACASGGTRVFSLRQGTAQGRRVATLEVQRGHDGDWHMVQIRGKANTAVQDPLLLQAADQVVSAYGAAVRAQAAGLRTTLGNWDMPIAGDYAPPPYVIHRQEHWTG</sequence>
<dbReference type="RefSeq" id="WP_131280474.1">
    <property type="nucleotide sequence ID" value="NZ_CP031395.1"/>
</dbReference>
<evidence type="ECO:0000313" key="2">
    <source>
        <dbReference type="Proteomes" id="UP000292939"/>
    </source>
</evidence>
<protein>
    <recommendedName>
        <fullName evidence="3">PcfJ-like protein</fullName>
    </recommendedName>
</protein>
<dbReference type="EMBL" id="CP031395">
    <property type="protein sequence ID" value="QBK05423.1"/>
    <property type="molecule type" value="Genomic_DNA"/>
</dbReference>
<dbReference type="Pfam" id="PF14284">
    <property type="entry name" value="PcfJ"/>
    <property type="match status" value="1"/>
</dbReference>
<proteinExistence type="predicted"/>
<dbReference type="OrthoDB" id="8866982at2"/>